<reference evidence="7 8" key="1">
    <citation type="submission" date="2014-03" db="EMBL/GenBank/DDBJ databases">
        <title>Bradyrhizobium valentinum sp. nov., isolated from effective nodules of Lupinus mariae-josephae, a lupine endemic of basic-lime soils in Eastern Spain.</title>
        <authorList>
            <person name="Duran D."/>
            <person name="Rey L."/>
            <person name="Navarro A."/>
            <person name="Busquets A."/>
            <person name="Imperial J."/>
            <person name="Ruiz-Argueso T."/>
        </authorList>
    </citation>
    <scope>NUCLEOTIDE SEQUENCE [LARGE SCALE GENOMIC DNA]</scope>
    <source>
        <strain evidence="7 8">LmjM3</strain>
    </source>
</reference>
<dbReference type="AlphaFoldDB" id="A0A0R3M2A0"/>
<feature type="transmembrane region" description="Helical" evidence="5">
    <location>
        <begin position="141"/>
        <end position="159"/>
    </location>
</feature>
<dbReference type="Proteomes" id="UP000051913">
    <property type="component" value="Unassembled WGS sequence"/>
</dbReference>
<feature type="transmembrane region" description="Helical" evidence="5">
    <location>
        <begin position="201"/>
        <end position="225"/>
    </location>
</feature>
<feature type="transmembrane region" description="Helical" evidence="5">
    <location>
        <begin position="34"/>
        <end position="50"/>
    </location>
</feature>
<evidence type="ECO:0000256" key="3">
    <source>
        <dbReference type="ARBA" id="ARBA00022989"/>
    </source>
</evidence>
<dbReference type="InterPro" id="IPR000620">
    <property type="entry name" value="EamA_dom"/>
</dbReference>
<feature type="transmembrane region" description="Helical" evidence="5">
    <location>
        <begin position="57"/>
        <end position="79"/>
    </location>
</feature>
<evidence type="ECO:0000256" key="5">
    <source>
        <dbReference type="SAM" id="Phobius"/>
    </source>
</evidence>
<keyword evidence="2 5" id="KW-0812">Transmembrane</keyword>
<evidence type="ECO:0000256" key="2">
    <source>
        <dbReference type="ARBA" id="ARBA00022692"/>
    </source>
</evidence>
<sequence length="301" mass="31954">MKPADVCIAVLVAVIWGLAFVASRIALDEFSPELMTTLRFSIAALPCLFVPRPKVSWSVLASISFTLFLGQFLAQAFAIAHGVPVGLSSVIVQSQALFTIGFAALLFRERPGAWQTVGIGVATVGLLMICGTVGYDFSVGAFAVLMISPLSFAIGNLLLRRAQGVPMFDLFAWLCLVAAVPLFALTLVTNGPQPTWYALTHMSLTGLMCMIGLGGVSTSIAYWLWGRLLRDYPAAQVVPFALLVPFVGSAASSVVFGETFGPLRLVGMITVVGGIAVMLLSKRPKSLEGKASEEQVLPKIA</sequence>
<keyword evidence="3 5" id="KW-1133">Transmembrane helix</keyword>
<evidence type="ECO:0000256" key="1">
    <source>
        <dbReference type="ARBA" id="ARBA00004141"/>
    </source>
</evidence>
<dbReference type="EMBL" id="LLXX01000042">
    <property type="protein sequence ID" value="KRR11190.1"/>
    <property type="molecule type" value="Genomic_DNA"/>
</dbReference>
<protein>
    <submittedName>
        <fullName evidence="7">Multidrug DMT transporter permease</fullName>
    </submittedName>
</protein>
<evidence type="ECO:0000313" key="8">
    <source>
        <dbReference type="Proteomes" id="UP000051913"/>
    </source>
</evidence>
<dbReference type="RefSeq" id="WP_057849705.1">
    <property type="nucleotide sequence ID" value="NZ_LLXX01000042.1"/>
</dbReference>
<feature type="domain" description="EamA" evidence="6">
    <location>
        <begin position="144"/>
        <end position="279"/>
    </location>
</feature>
<feature type="domain" description="EamA" evidence="6">
    <location>
        <begin position="6"/>
        <end position="129"/>
    </location>
</feature>
<dbReference type="Gene3D" id="1.10.3730.20">
    <property type="match status" value="1"/>
</dbReference>
<organism evidence="7 8">
    <name type="scientific">Bradyrhizobium valentinum</name>
    <dbReference type="NCBI Taxonomy" id="1518501"/>
    <lineage>
        <taxon>Bacteria</taxon>
        <taxon>Pseudomonadati</taxon>
        <taxon>Pseudomonadota</taxon>
        <taxon>Alphaproteobacteria</taxon>
        <taxon>Hyphomicrobiales</taxon>
        <taxon>Nitrobacteraceae</taxon>
        <taxon>Bradyrhizobium</taxon>
    </lineage>
</organism>
<comment type="caution">
    <text evidence="7">The sequence shown here is derived from an EMBL/GenBank/DDBJ whole genome shotgun (WGS) entry which is preliminary data.</text>
</comment>
<feature type="transmembrane region" description="Helical" evidence="5">
    <location>
        <begin position="237"/>
        <end position="256"/>
    </location>
</feature>
<dbReference type="InterPro" id="IPR037185">
    <property type="entry name" value="EmrE-like"/>
</dbReference>
<evidence type="ECO:0000256" key="4">
    <source>
        <dbReference type="ARBA" id="ARBA00023136"/>
    </source>
</evidence>
<feature type="transmembrane region" description="Helical" evidence="5">
    <location>
        <begin position="114"/>
        <end position="135"/>
    </location>
</feature>
<dbReference type="InterPro" id="IPR050638">
    <property type="entry name" value="AA-Vitamin_Transporters"/>
</dbReference>
<dbReference type="PANTHER" id="PTHR32322">
    <property type="entry name" value="INNER MEMBRANE TRANSPORTER"/>
    <property type="match status" value="1"/>
</dbReference>
<dbReference type="STRING" id="1518501.CQ10_36745"/>
<dbReference type="PANTHER" id="PTHR32322:SF9">
    <property type="entry name" value="AMINO-ACID METABOLITE EFFLUX PUMP-RELATED"/>
    <property type="match status" value="1"/>
</dbReference>
<evidence type="ECO:0000313" key="7">
    <source>
        <dbReference type="EMBL" id="KRR11190.1"/>
    </source>
</evidence>
<feature type="transmembrane region" description="Helical" evidence="5">
    <location>
        <begin position="262"/>
        <end position="280"/>
    </location>
</feature>
<accession>A0A0R3M2A0</accession>
<feature type="transmembrane region" description="Helical" evidence="5">
    <location>
        <begin position="85"/>
        <end position="107"/>
    </location>
</feature>
<dbReference type="GO" id="GO:0016020">
    <property type="term" value="C:membrane"/>
    <property type="evidence" value="ECO:0007669"/>
    <property type="project" value="UniProtKB-SubCell"/>
</dbReference>
<dbReference type="Pfam" id="PF00892">
    <property type="entry name" value="EamA"/>
    <property type="match status" value="2"/>
</dbReference>
<proteinExistence type="predicted"/>
<feature type="transmembrane region" description="Helical" evidence="5">
    <location>
        <begin position="171"/>
        <end position="189"/>
    </location>
</feature>
<gene>
    <name evidence="7" type="ORF">CP49_39025</name>
</gene>
<dbReference type="SUPFAM" id="SSF103481">
    <property type="entry name" value="Multidrug resistance efflux transporter EmrE"/>
    <property type="match status" value="2"/>
</dbReference>
<name>A0A0R3M2A0_9BRAD</name>
<comment type="subcellular location">
    <subcellularLocation>
        <location evidence="1">Membrane</location>
        <topology evidence="1">Multi-pass membrane protein</topology>
    </subcellularLocation>
</comment>
<evidence type="ECO:0000259" key="6">
    <source>
        <dbReference type="Pfam" id="PF00892"/>
    </source>
</evidence>
<keyword evidence="4 5" id="KW-0472">Membrane</keyword>
<keyword evidence="8" id="KW-1185">Reference proteome</keyword>
<dbReference type="OrthoDB" id="7158585at2"/>